<comment type="caution">
    <text evidence="1">The sequence shown here is derived from an EMBL/GenBank/DDBJ whole genome shotgun (WGS) entry which is preliminary data.</text>
</comment>
<proteinExistence type="predicted"/>
<accession>A0A5S4EY42</accession>
<organism evidence="1 2">
    <name type="scientific">Nonomuraea turkmeniaca</name>
    <dbReference type="NCBI Taxonomy" id="103838"/>
    <lineage>
        <taxon>Bacteria</taxon>
        <taxon>Bacillati</taxon>
        <taxon>Actinomycetota</taxon>
        <taxon>Actinomycetes</taxon>
        <taxon>Streptosporangiales</taxon>
        <taxon>Streptosporangiaceae</taxon>
        <taxon>Nonomuraea</taxon>
    </lineage>
</organism>
<dbReference type="AlphaFoldDB" id="A0A5S4EY42"/>
<gene>
    <name evidence="1" type="ORF">ETD86_47870</name>
</gene>
<evidence type="ECO:0000313" key="1">
    <source>
        <dbReference type="EMBL" id="TMR08431.1"/>
    </source>
</evidence>
<keyword evidence="2" id="KW-1185">Reference proteome</keyword>
<feature type="non-terminal residue" evidence="1">
    <location>
        <position position="1"/>
    </location>
</feature>
<protein>
    <submittedName>
        <fullName evidence="1">Uncharacterized protein</fullName>
    </submittedName>
</protein>
<sequence>GPAGKVPESFQLLGYSRIGPNPVSARLGAGVAVMVAQVEPPGGALERVVVPYLMLAVAAAVLWRCGTVLAAVALLAGYAVPASVRDVVAHVTPATGEREQVIPDGALEAGRWLRDHSSPADVVATDLHCRRLTRRSCDSRHYWVSGFTERRVLVEGWGYAETTLSRTPLFVTSYLKVPFADPGRLAANDAVFAAPTAENVRHLARKYGVKWLFTGANPYLGNFATLRFHNASFSVYELTGK</sequence>
<evidence type="ECO:0000313" key="2">
    <source>
        <dbReference type="Proteomes" id="UP000309128"/>
    </source>
</evidence>
<reference evidence="1 2" key="1">
    <citation type="submission" date="2019-05" db="EMBL/GenBank/DDBJ databases">
        <title>Draft genome sequence of Nonomuraea turkmeniaca DSM 43926.</title>
        <authorList>
            <person name="Saricaoglu S."/>
            <person name="Isik K."/>
        </authorList>
    </citation>
    <scope>NUCLEOTIDE SEQUENCE [LARGE SCALE GENOMIC DNA]</scope>
    <source>
        <strain evidence="1 2">DSM 43926</strain>
    </source>
</reference>
<name>A0A5S4EY42_9ACTN</name>
<dbReference type="Proteomes" id="UP000309128">
    <property type="component" value="Unassembled WGS sequence"/>
</dbReference>
<dbReference type="EMBL" id="VCKY01000294">
    <property type="protein sequence ID" value="TMR08431.1"/>
    <property type="molecule type" value="Genomic_DNA"/>
</dbReference>